<evidence type="ECO:0000313" key="6">
    <source>
        <dbReference type="EMBL" id="RLV48406.1"/>
    </source>
</evidence>
<keyword evidence="3" id="KW-0520">NAD</keyword>
<dbReference type="FunFam" id="3.40.50.720:FF:000084">
    <property type="entry name" value="Short-chain dehydrogenase reductase"/>
    <property type="match status" value="1"/>
</dbReference>
<dbReference type="CDD" id="cd05233">
    <property type="entry name" value="SDR_c"/>
    <property type="match status" value="1"/>
</dbReference>
<dbReference type="Proteomes" id="UP000281708">
    <property type="component" value="Unassembled WGS sequence"/>
</dbReference>
<dbReference type="InterPro" id="IPR036291">
    <property type="entry name" value="NAD(P)-bd_dom_sf"/>
</dbReference>
<dbReference type="PANTHER" id="PTHR24321">
    <property type="entry name" value="DEHYDROGENASES, SHORT CHAIN"/>
    <property type="match status" value="1"/>
</dbReference>
<proteinExistence type="inferred from homology"/>
<keyword evidence="7" id="KW-1185">Reference proteome</keyword>
<dbReference type="AlphaFoldDB" id="A0A3L8NYW8"/>
<accession>A0A3L8NYW8</accession>
<dbReference type="Gene3D" id="3.40.50.720">
    <property type="entry name" value="NAD(P)-binding Rossmann-like Domain"/>
    <property type="match status" value="1"/>
</dbReference>
<evidence type="ECO:0000313" key="7">
    <source>
        <dbReference type="Proteomes" id="UP000281708"/>
    </source>
</evidence>
<dbReference type="EMBL" id="RDBE01000010">
    <property type="protein sequence ID" value="RLV48406.1"/>
    <property type="molecule type" value="Genomic_DNA"/>
</dbReference>
<evidence type="ECO:0000256" key="2">
    <source>
        <dbReference type="ARBA" id="ARBA00023002"/>
    </source>
</evidence>
<dbReference type="Pfam" id="PF00106">
    <property type="entry name" value="adh_short"/>
    <property type="match status" value="1"/>
</dbReference>
<dbReference type="InterPro" id="IPR002347">
    <property type="entry name" value="SDR_fam"/>
</dbReference>
<evidence type="ECO:0000256" key="3">
    <source>
        <dbReference type="ARBA" id="ARBA00023027"/>
    </source>
</evidence>
<dbReference type="InterPro" id="IPR057326">
    <property type="entry name" value="KR_dom"/>
</dbReference>
<sequence>MGLEGKVALVTGAGRGQGRAMAVRLAEAGADVACLDIDGTVETAPYPLAGVEDLTETAQLVEKTGRRALALAADVRSQAELDEAVAQTLTDFGGLDVVVANAGIWALGAFWELTETQWTQMQDVVLGGVWRTVKAATPHLISQQSGSVVLTSSVNGLEGGPGFAHYTAAKHGVIGFMRAAAQELGPHNVRVNAICPGFMDTQMNQWPGAYDMMAGHPGGTAQDRADGAYHWSLLQGRGALPVEATADAVLWLAGDLSRHVTGVALPVDGGHLVLPGLNTAPVRP</sequence>
<evidence type="ECO:0000256" key="1">
    <source>
        <dbReference type="ARBA" id="ARBA00006484"/>
    </source>
</evidence>
<dbReference type="InterPro" id="IPR020904">
    <property type="entry name" value="Sc_DH/Rdtase_CS"/>
</dbReference>
<dbReference type="PROSITE" id="PS00061">
    <property type="entry name" value="ADH_SHORT"/>
    <property type="match status" value="1"/>
</dbReference>
<organism evidence="6 7">
    <name type="scientific">Nocardioides mangrovicus</name>
    <dbReference type="NCBI Taxonomy" id="2478913"/>
    <lineage>
        <taxon>Bacteria</taxon>
        <taxon>Bacillati</taxon>
        <taxon>Actinomycetota</taxon>
        <taxon>Actinomycetes</taxon>
        <taxon>Propionibacteriales</taxon>
        <taxon>Nocardioidaceae</taxon>
        <taxon>Nocardioides</taxon>
    </lineage>
</organism>
<dbReference type="InterPro" id="IPR023985">
    <property type="entry name" value="SDR_subfam_1"/>
</dbReference>
<dbReference type="OrthoDB" id="517007at2"/>
<dbReference type="PRINTS" id="PR00080">
    <property type="entry name" value="SDRFAMILY"/>
</dbReference>
<feature type="domain" description="Ketoreductase" evidence="5">
    <location>
        <begin position="6"/>
        <end position="201"/>
    </location>
</feature>
<comment type="similarity">
    <text evidence="1 4">Belongs to the short-chain dehydrogenases/reductases (SDR) family.</text>
</comment>
<dbReference type="NCBIfam" id="TIGR03971">
    <property type="entry name" value="SDR_subfam_1"/>
    <property type="match status" value="1"/>
</dbReference>
<evidence type="ECO:0000259" key="5">
    <source>
        <dbReference type="SMART" id="SM00822"/>
    </source>
</evidence>
<dbReference type="SUPFAM" id="SSF51735">
    <property type="entry name" value="NAD(P)-binding Rossmann-fold domains"/>
    <property type="match status" value="1"/>
</dbReference>
<dbReference type="SMART" id="SM00822">
    <property type="entry name" value="PKS_KR"/>
    <property type="match status" value="1"/>
</dbReference>
<dbReference type="PRINTS" id="PR00081">
    <property type="entry name" value="GDHRDH"/>
</dbReference>
<reference evidence="6 7" key="1">
    <citation type="submission" date="2018-10" db="EMBL/GenBank/DDBJ databases">
        <title>Marmoricola sp. 4Q3S-7 whole genome shotgun sequence.</title>
        <authorList>
            <person name="Li F."/>
        </authorList>
    </citation>
    <scope>NUCLEOTIDE SEQUENCE [LARGE SCALE GENOMIC DNA]</scope>
    <source>
        <strain evidence="6 7">4Q3S-7</strain>
    </source>
</reference>
<name>A0A3L8NYW8_9ACTN</name>
<evidence type="ECO:0000256" key="4">
    <source>
        <dbReference type="RuleBase" id="RU000363"/>
    </source>
</evidence>
<dbReference type="PANTHER" id="PTHR24321:SF8">
    <property type="entry name" value="ESTRADIOL 17-BETA-DEHYDROGENASE 8-RELATED"/>
    <property type="match status" value="1"/>
</dbReference>
<keyword evidence="2" id="KW-0560">Oxidoreductase</keyword>
<comment type="caution">
    <text evidence="6">The sequence shown here is derived from an EMBL/GenBank/DDBJ whole genome shotgun (WGS) entry which is preliminary data.</text>
</comment>
<gene>
    <name evidence="6" type="ORF">D9V37_17880</name>
</gene>
<protein>
    <submittedName>
        <fullName evidence="6">NAD(P)-dependent oxidoreductase</fullName>
    </submittedName>
</protein>
<dbReference type="GO" id="GO:0016491">
    <property type="term" value="F:oxidoreductase activity"/>
    <property type="evidence" value="ECO:0007669"/>
    <property type="project" value="UniProtKB-KW"/>
</dbReference>